<dbReference type="Proteomes" id="UP001314229">
    <property type="component" value="Unassembled WGS sequence"/>
</dbReference>
<evidence type="ECO:0000313" key="3">
    <source>
        <dbReference type="Proteomes" id="UP001314229"/>
    </source>
</evidence>
<sequence length="125" mass="14127">MEERHHWWCWMETLTPLCIGTSWRTIASHMQDGSMGTTFVCRTTTLDHRAAAVREYLDAEGVQQMPWPAYSPDMNPSEHAGDAVGRSINERNNIPQTLQDLAQALTEGWDALPTDNINKLVDSMP</sequence>
<dbReference type="EMBL" id="CAWUFR010000001">
    <property type="protein sequence ID" value="CAK6949698.1"/>
    <property type="molecule type" value="Genomic_DNA"/>
</dbReference>
<dbReference type="Gene3D" id="3.30.420.10">
    <property type="entry name" value="Ribonuclease H-like superfamily/Ribonuclease H"/>
    <property type="match status" value="1"/>
</dbReference>
<keyword evidence="3" id="KW-1185">Reference proteome</keyword>
<evidence type="ECO:0000313" key="2">
    <source>
        <dbReference type="EMBL" id="CAK6949698.1"/>
    </source>
</evidence>
<comment type="caution">
    <text evidence="2">The sequence shown here is derived from an EMBL/GenBank/DDBJ whole genome shotgun (WGS) entry which is preliminary data.</text>
</comment>
<keyword evidence="1" id="KW-0732">Signal</keyword>
<organism evidence="2 3">
    <name type="scientific">Scomber scombrus</name>
    <name type="common">Atlantic mackerel</name>
    <name type="synonym">Scomber vernalis</name>
    <dbReference type="NCBI Taxonomy" id="13677"/>
    <lineage>
        <taxon>Eukaryota</taxon>
        <taxon>Metazoa</taxon>
        <taxon>Chordata</taxon>
        <taxon>Craniata</taxon>
        <taxon>Vertebrata</taxon>
        <taxon>Euteleostomi</taxon>
        <taxon>Actinopterygii</taxon>
        <taxon>Neopterygii</taxon>
        <taxon>Teleostei</taxon>
        <taxon>Neoteleostei</taxon>
        <taxon>Acanthomorphata</taxon>
        <taxon>Pelagiaria</taxon>
        <taxon>Scombriformes</taxon>
        <taxon>Scombridae</taxon>
        <taxon>Scomber</taxon>
    </lineage>
</organism>
<accession>A0AAV1MSB9</accession>
<name>A0AAV1MSB9_SCOSC</name>
<evidence type="ECO:0000256" key="1">
    <source>
        <dbReference type="SAM" id="SignalP"/>
    </source>
</evidence>
<dbReference type="AlphaFoldDB" id="A0AAV1MSB9"/>
<reference evidence="2 3" key="1">
    <citation type="submission" date="2024-01" db="EMBL/GenBank/DDBJ databases">
        <authorList>
            <person name="Alioto T."/>
            <person name="Alioto T."/>
            <person name="Gomez Garrido J."/>
        </authorList>
    </citation>
    <scope>NUCLEOTIDE SEQUENCE [LARGE SCALE GENOMIC DNA]</scope>
</reference>
<dbReference type="GO" id="GO:0003676">
    <property type="term" value="F:nucleic acid binding"/>
    <property type="evidence" value="ECO:0007669"/>
    <property type="project" value="InterPro"/>
</dbReference>
<gene>
    <name evidence="2" type="ORF">FSCOSCO3_A026831</name>
</gene>
<proteinExistence type="predicted"/>
<feature type="signal peptide" evidence="1">
    <location>
        <begin position="1"/>
        <end position="20"/>
    </location>
</feature>
<protein>
    <submittedName>
        <fullName evidence="2">Transposable element Tcb2 transposase</fullName>
    </submittedName>
</protein>
<dbReference type="InterPro" id="IPR036397">
    <property type="entry name" value="RNaseH_sf"/>
</dbReference>
<feature type="chain" id="PRO_5043606498" evidence="1">
    <location>
        <begin position="21"/>
        <end position="125"/>
    </location>
</feature>